<protein>
    <submittedName>
        <fullName evidence="2">Uncharacterized protein</fullName>
    </submittedName>
</protein>
<accession>A0A5N6TCN9</accession>
<organism evidence="2 3">
    <name type="scientific">Aspergillus pseudotamarii</name>
    <dbReference type="NCBI Taxonomy" id="132259"/>
    <lineage>
        <taxon>Eukaryota</taxon>
        <taxon>Fungi</taxon>
        <taxon>Dikarya</taxon>
        <taxon>Ascomycota</taxon>
        <taxon>Pezizomycotina</taxon>
        <taxon>Eurotiomycetes</taxon>
        <taxon>Eurotiomycetidae</taxon>
        <taxon>Eurotiales</taxon>
        <taxon>Aspergillaceae</taxon>
        <taxon>Aspergillus</taxon>
        <taxon>Aspergillus subgen. Circumdati</taxon>
    </lineage>
</organism>
<dbReference type="RefSeq" id="XP_031919992.1">
    <property type="nucleotide sequence ID" value="XM_032053029.1"/>
</dbReference>
<keyword evidence="1" id="KW-0812">Transmembrane</keyword>
<sequence>MSRGVTSPVMGTLVWRFVDIDGPRNVGAYMLVTMTQLLVQSSMAMALGLMSCVLLARQSAHFLYPIE</sequence>
<dbReference type="AlphaFoldDB" id="A0A5N6TCN9"/>
<keyword evidence="1" id="KW-0472">Membrane</keyword>
<dbReference type="GeneID" id="43637239"/>
<reference evidence="2 3" key="1">
    <citation type="submission" date="2019-04" db="EMBL/GenBank/DDBJ databases">
        <title>Friends and foes A comparative genomics study of 23 Aspergillus species from section Flavi.</title>
        <authorList>
            <consortium name="DOE Joint Genome Institute"/>
            <person name="Kjaerbolling I."/>
            <person name="Vesth T."/>
            <person name="Frisvad J.C."/>
            <person name="Nybo J.L."/>
            <person name="Theobald S."/>
            <person name="Kildgaard S."/>
            <person name="Isbrandt T."/>
            <person name="Kuo A."/>
            <person name="Sato A."/>
            <person name="Lyhne E.K."/>
            <person name="Kogle M.E."/>
            <person name="Wiebenga A."/>
            <person name="Kun R.S."/>
            <person name="Lubbers R.J."/>
            <person name="Makela M.R."/>
            <person name="Barry K."/>
            <person name="Chovatia M."/>
            <person name="Clum A."/>
            <person name="Daum C."/>
            <person name="Haridas S."/>
            <person name="He G."/>
            <person name="LaButti K."/>
            <person name="Lipzen A."/>
            <person name="Mondo S."/>
            <person name="Riley R."/>
            <person name="Salamov A."/>
            <person name="Simmons B.A."/>
            <person name="Magnuson J.K."/>
            <person name="Henrissat B."/>
            <person name="Mortensen U.H."/>
            <person name="Larsen T.O."/>
            <person name="Devries R.P."/>
            <person name="Grigoriev I.V."/>
            <person name="Machida M."/>
            <person name="Baker S.E."/>
            <person name="Andersen M.R."/>
        </authorList>
    </citation>
    <scope>NUCLEOTIDE SEQUENCE [LARGE SCALE GENOMIC DNA]</scope>
    <source>
        <strain evidence="2 3">CBS 117625</strain>
    </source>
</reference>
<name>A0A5N6TCN9_ASPPS</name>
<evidence type="ECO:0000313" key="2">
    <source>
        <dbReference type="EMBL" id="KAE8143929.1"/>
    </source>
</evidence>
<keyword evidence="3" id="KW-1185">Reference proteome</keyword>
<dbReference type="Proteomes" id="UP000325672">
    <property type="component" value="Unassembled WGS sequence"/>
</dbReference>
<proteinExistence type="predicted"/>
<dbReference type="EMBL" id="ML743551">
    <property type="protein sequence ID" value="KAE8143929.1"/>
    <property type="molecule type" value="Genomic_DNA"/>
</dbReference>
<evidence type="ECO:0000256" key="1">
    <source>
        <dbReference type="SAM" id="Phobius"/>
    </source>
</evidence>
<feature type="transmembrane region" description="Helical" evidence="1">
    <location>
        <begin position="37"/>
        <end position="56"/>
    </location>
</feature>
<keyword evidence="1" id="KW-1133">Transmembrane helix</keyword>
<gene>
    <name evidence="2" type="ORF">BDV38DRAFT_232358</name>
</gene>
<evidence type="ECO:0000313" key="3">
    <source>
        <dbReference type="Proteomes" id="UP000325672"/>
    </source>
</evidence>